<organism evidence="2 3">
    <name type="scientific">Planotetraspora kaengkrachanensis</name>
    <dbReference type="NCBI Taxonomy" id="575193"/>
    <lineage>
        <taxon>Bacteria</taxon>
        <taxon>Bacillati</taxon>
        <taxon>Actinomycetota</taxon>
        <taxon>Actinomycetes</taxon>
        <taxon>Streptosporangiales</taxon>
        <taxon>Streptosporangiaceae</taxon>
        <taxon>Planotetraspora</taxon>
    </lineage>
</organism>
<dbReference type="Proteomes" id="UP000630097">
    <property type="component" value="Unassembled WGS sequence"/>
</dbReference>
<reference evidence="2 3" key="1">
    <citation type="submission" date="2021-01" db="EMBL/GenBank/DDBJ databases">
        <title>Whole genome shotgun sequence of Planotetraspora kaengkrachanensis NBRC 104272.</title>
        <authorList>
            <person name="Komaki H."/>
            <person name="Tamura T."/>
        </authorList>
    </citation>
    <scope>NUCLEOTIDE SEQUENCE [LARGE SCALE GENOMIC DNA]</scope>
    <source>
        <strain evidence="2 3">NBRC 104272</strain>
    </source>
</reference>
<gene>
    <name evidence="2" type="ORF">Pka01_14920</name>
</gene>
<proteinExistence type="predicted"/>
<evidence type="ECO:0000313" key="3">
    <source>
        <dbReference type="Proteomes" id="UP000630097"/>
    </source>
</evidence>
<comment type="caution">
    <text evidence="2">The sequence shown here is derived from an EMBL/GenBank/DDBJ whole genome shotgun (WGS) entry which is preliminary data.</text>
</comment>
<evidence type="ECO:0000313" key="2">
    <source>
        <dbReference type="EMBL" id="GIG78365.1"/>
    </source>
</evidence>
<sequence length="97" mass="9919">MPTAVATLVTAHTPSEMTGYDVTSAAATTRAGRAPAHAHTGISAEDRTTTTSSAASTLSAHGDTGHLAGHPRPSFITPPTLSRGKSGGSVRYRRSFD</sequence>
<feature type="compositionally biased region" description="Low complexity" evidence="1">
    <location>
        <begin position="26"/>
        <end position="41"/>
    </location>
</feature>
<name>A0A8J3LX77_9ACTN</name>
<feature type="region of interest" description="Disordered" evidence="1">
    <location>
        <begin position="26"/>
        <end position="97"/>
    </location>
</feature>
<dbReference type="EMBL" id="BONV01000004">
    <property type="protein sequence ID" value="GIG78365.1"/>
    <property type="molecule type" value="Genomic_DNA"/>
</dbReference>
<evidence type="ECO:0000256" key="1">
    <source>
        <dbReference type="SAM" id="MobiDB-lite"/>
    </source>
</evidence>
<dbReference type="AlphaFoldDB" id="A0A8J3LX77"/>
<keyword evidence="3" id="KW-1185">Reference proteome</keyword>
<feature type="compositionally biased region" description="Low complexity" evidence="1">
    <location>
        <begin position="49"/>
        <end position="60"/>
    </location>
</feature>
<accession>A0A8J3LX77</accession>
<protein>
    <submittedName>
        <fullName evidence="2">Uncharacterized protein</fullName>
    </submittedName>
</protein>